<reference evidence="3" key="1">
    <citation type="submission" date="2010-08" db="EMBL/GenBank/DDBJ databases">
        <authorList>
            <consortium name="Caenorhabditis japonica Sequencing Consortium"/>
            <person name="Wilson R.K."/>
        </authorList>
    </citation>
    <scope>NUCLEOTIDE SEQUENCE [LARGE SCALE GENOMIC DNA]</scope>
    <source>
        <strain evidence="3">DF5081</strain>
    </source>
</reference>
<reference evidence="2" key="2">
    <citation type="submission" date="2022-06" db="UniProtKB">
        <authorList>
            <consortium name="EnsemblMetazoa"/>
        </authorList>
    </citation>
    <scope>IDENTIFICATION</scope>
    <source>
        <strain evidence="2">DF5081</strain>
    </source>
</reference>
<name>A0A8R1I7I4_CAEJA</name>
<evidence type="ECO:0000313" key="3">
    <source>
        <dbReference type="Proteomes" id="UP000005237"/>
    </source>
</evidence>
<sequence length="68" mass="7430">MPRRRDADKQPPHSAERVYNNVPGNTPCPPASELCILSGKTCSLMHFVTENLKIFIMSSNAPASSSDN</sequence>
<dbReference type="EnsemblMetazoa" id="CJA23742.1">
    <property type="protein sequence ID" value="CJA23742.1"/>
    <property type="gene ID" value="WBGene00179314"/>
</dbReference>
<feature type="compositionally biased region" description="Basic and acidic residues" evidence="1">
    <location>
        <begin position="1"/>
        <end position="16"/>
    </location>
</feature>
<organism evidence="2 3">
    <name type="scientific">Caenorhabditis japonica</name>
    <dbReference type="NCBI Taxonomy" id="281687"/>
    <lineage>
        <taxon>Eukaryota</taxon>
        <taxon>Metazoa</taxon>
        <taxon>Ecdysozoa</taxon>
        <taxon>Nematoda</taxon>
        <taxon>Chromadorea</taxon>
        <taxon>Rhabditida</taxon>
        <taxon>Rhabditina</taxon>
        <taxon>Rhabditomorpha</taxon>
        <taxon>Rhabditoidea</taxon>
        <taxon>Rhabditidae</taxon>
        <taxon>Peloderinae</taxon>
        <taxon>Caenorhabditis</taxon>
    </lineage>
</organism>
<evidence type="ECO:0000313" key="2">
    <source>
        <dbReference type="EnsemblMetazoa" id="CJA23742.1"/>
    </source>
</evidence>
<keyword evidence="3" id="KW-1185">Reference proteome</keyword>
<evidence type="ECO:0000256" key="1">
    <source>
        <dbReference type="SAM" id="MobiDB-lite"/>
    </source>
</evidence>
<accession>A0A8R1I7I4</accession>
<proteinExistence type="predicted"/>
<protein>
    <submittedName>
        <fullName evidence="2">Uncharacterized protein</fullName>
    </submittedName>
</protein>
<feature type="region of interest" description="Disordered" evidence="1">
    <location>
        <begin position="1"/>
        <end position="26"/>
    </location>
</feature>
<dbReference type="Proteomes" id="UP000005237">
    <property type="component" value="Unassembled WGS sequence"/>
</dbReference>
<dbReference type="AlphaFoldDB" id="A0A8R1I7I4"/>